<dbReference type="AlphaFoldDB" id="A0A2H0V481"/>
<dbReference type="GO" id="GO:0005737">
    <property type="term" value="C:cytoplasm"/>
    <property type="evidence" value="ECO:0007669"/>
    <property type="project" value="TreeGrafter"/>
</dbReference>
<feature type="domain" description="PSP1 C-terminal" evidence="1">
    <location>
        <begin position="61"/>
        <end position="146"/>
    </location>
</feature>
<dbReference type="InterPro" id="IPR007557">
    <property type="entry name" value="PSP1_C"/>
</dbReference>
<sequence length="267" mass="30118">MNIYEVQTKPWDTILCIELEADLALGSYVCIENELGRDLAKIITKNSVTKDNLATGDHTVVKFVDSASREDIEHALELKKKNKKALSDCKAFVKKHNLPMKLVDVHFSFDDKRLTYAFISNGRVDFRHLLRDLVKMYKLNIRLQQIGIRDEIKINGDLGCCGEALCCQDFLRDLGNVSSDLADLQQISHRGSDRLSGVCGRLKCCLNYEKECYQDCAKCLPAVGTKVRTDSGRGKVIGWHTLKKSVDVRLDEGDTIIEVPIKNDPKK</sequence>
<evidence type="ECO:0000313" key="3">
    <source>
        <dbReference type="Proteomes" id="UP000229901"/>
    </source>
</evidence>
<dbReference type="EMBL" id="PFAP01000031">
    <property type="protein sequence ID" value="PIR93881.1"/>
    <property type="molecule type" value="Genomic_DNA"/>
</dbReference>
<dbReference type="Pfam" id="PF04468">
    <property type="entry name" value="PSP1"/>
    <property type="match status" value="1"/>
</dbReference>
<dbReference type="PANTHER" id="PTHR43830">
    <property type="entry name" value="PROTEIN PSP1"/>
    <property type="match status" value="1"/>
</dbReference>
<proteinExistence type="predicted"/>
<reference evidence="3" key="1">
    <citation type="submission" date="2017-09" db="EMBL/GenBank/DDBJ databases">
        <title>Depth-based differentiation of microbial function through sediment-hosted aquifers and enrichment of novel symbionts in the deep terrestrial subsurface.</title>
        <authorList>
            <person name="Probst A.J."/>
            <person name="Ladd B."/>
            <person name="Jarett J.K."/>
            <person name="Geller-Mcgrath D.E."/>
            <person name="Sieber C.M.K."/>
            <person name="Emerson J.B."/>
            <person name="Anantharaman K."/>
            <person name="Thomas B.C."/>
            <person name="Malmstrom R."/>
            <person name="Stieglmeier M."/>
            <person name="Klingl A."/>
            <person name="Woyke T."/>
            <person name="Ryan C.M."/>
            <person name="Banfield J.F."/>
        </authorList>
    </citation>
    <scope>NUCLEOTIDE SEQUENCE [LARGE SCALE GENOMIC DNA]</scope>
</reference>
<dbReference type="PROSITE" id="PS51411">
    <property type="entry name" value="PSP1_C"/>
    <property type="match status" value="1"/>
</dbReference>
<dbReference type="PANTHER" id="PTHR43830:SF3">
    <property type="entry name" value="PROTEIN PSP1"/>
    <property type="match status" value="1"/>
</dbReference>
<comment type="caution">
    <text evidence="2">The sequence shown here is derived from an EMBL/GenBank/DDBJ whole genome shotgun (WGS) entry which is preliminary data.</text>
</comment>
<dbReference type="Proteomes" id="UP000229901">
    <property type="component" value="Unassembled WGS sequence"/>
</dbReference>
<name>A0A2H0V481_9BACT</name>
<protein>
    <recommendedName>
        <fullName evidence="1">PSP1 C-terminal domain-containing protein</fullName>
    </recommendedName>
</protein>
<organism evidence="2 3">
    <name type="scientific">Candidatus Falkowbacteria bacterium CG10_big_fil_rev_8_21_14_0_10_39_11</name>
    <dbReference type="NCBI Taxonomy" id="1974565"/>
    <lineage>
        <taxon>Bacteria</taxon>
        <taxon>Candidatus Falkowiibacteriota</taxon>
    </lineage>
</organism>
<gene>
    <name evidence="2" type="ORF">COT97_04110</name>
</gene>
<evidence type="ECO:0000259" key="1">
    <source>
        <dbReference type="PROSITE" id="PS51411"/>
    </source>
</evidence>
<dbReference type="InterPro" id="IPR047767">
    <property type="entry name" value="PSP1-like"/>
</dbReference>
<accession>A0A2H0V481</accession>
<evidence type="ECO:0000313" key="2">
    <source>
        <dbReference type="EMBL" id="PIR93881.1"/>
    </source>
</evidence>
<dbReference type="NCBIfam" id="NF041131">
    <property type="entry name" value="RicT_YaaT_fam"/>
    <property type="match status" value="1"/>
</dbReference>